<protein>
    <submittedName>
        <fullName evidence="1">Uncharacterized protein</fullName>
    </submittedName>
</protein>
<evidence type="ECO:0000313" key="1">
    <source>
        <dbReference type="EMBL" id="RSH87369.1"/>
    </source>
</evidence>
<dbReference type="OrthoDB" id="10536073at2759"/>
<accession>A0A427Y8E5</accession>
<dbReference type="Proteomes" id="UP000279259">
    <property type="component" value="Unassembled WGS sequence"/>
</dbReference>
<dbReference type="EMBL" id="RSCD01000017">
    <property type="protein sequence ID" value="RSH87369.1"/>
    <property type="molecule type" value="Genomic_DNA"/>
</dbReference>
<organism evidence="1 2">
    <name type="scientific">Saitozyma podzolica</name>
    <dbReference type="NCBI Taxonomy" id="1890683"/>
    <lineage>
        <taxon>Eukaryota</taxon>
        <taxon>Fungi</taxon>
        <taxon>Dikarya</taxon>
        <taxon>Basidiomycota</taxon>
        <taxon>Agaricomycotina</taxon>
        <taxon>Tremellomycetes</taxon>
        <taxon>Tremellales</taxon>
        <taxon>Trimorphomycetaceae</taxon>
        <taxon>Saitozyma</taxon>
    </lineage>
</organism>
<sequence length="113" mass="12756">MLEGDIAQLDDEDRLDSWLIPLSFLARALRSGENLTSTESLLLHTLNQSRIQIETLQDQLSSTAARLTKAHRASQPQQERSDEEVVASMWIRFCEQVASGVEPTVGSRTRRTF</sequence>
<dbReference type="AlphaFoldDB" id="A0A427Y8E5"/>
<reference evidence="1 2" key="1">
    <citation type="submission" date="2018-11" db="EMBL/GenBank/DDBJ databases">
        <title>Genome sequence of Saitozyma podzolica DSM 27192.</title>
        <authorList>
            <person name="Aliyu H."/>
            <person name="Gorte O."/>
            <person name="Ochsenreither K."/>
        </authorList>
    </citation>
    <scope>NUCLEOTIDE SEQUENCE [LARGE SCALE GENOMIC DNA]</scope>
    <source>
        <strain evidence="1 2">DSM 27192</strain>
    </source>
</reference>
<evidence type="ECO:0000313" key="2">
    <source>
        <dbReference type="Proteomes" id="UP000279259"/>
    </source>
</evidence>
<name>A0A427Y8E5_9TREE</name>
<gene>
    <name evidence="1" type="ORF">EHS25_003278</name>
</gene>
<keyword evidence="2" id="KW-1185">Reference proteome</keyword>
<proteinExistence type="predicted"/>
<comment type="caution">
    <text evidence="1">The sequence shown here is derived from an EMBL/GenBank/DDBJ whole genome shotgun (WGS) entry which is preliminary data.</text>
</comment>